<evidence type="ECO:0000313" key="4">
    <source>
        <dbReference type="Proteomes" id="UP000257479"/>
    </source>
</evidence>
<organism evidence="3 4">
    <name type="scientific">Microbacterium ginsengisoli</name>
    <dbReference type="NCBI Taxonomy" id="400772"/>
    <lineage>
        <taxon>Bacteria</taxon>
        <taxon>Bacillati</taxon>
        <taxon>Actinomycetota</taxon>
        <taxon>Actinomycetes</taxon>
        <taxon>Micrococcales</taxon>
        <taxon>Microbacteriaceae</taxon>
        <taxon>Microbacterium</taxon>
    </lineage>
</organism>
<feature type="region of interest" description="Disordered" evidence="1">
    <location>
        <begin position="274"/>
        <end position="321"/>
    </location>
</feature>
<feature type="compositionally biased region" description="Pro residues" evidence="1">
    <location>
        <begin position="274"/>
        <end position="317"/>
    </location>
</feature>
<dbReference type="InterPro" id="IPR008613">
    <property type="entry name" value="Excalibur_Ca-bd_domain"/>
</dbReference>
<feature type="domain" description="Excalibur calcium-binding" evidence="2">
    <location>
        <begin position="322"/>
        <end position="358"/>
    </location>
</feature>
<gene>
    <name evidence="3" type="ORF">DCP95_10525</name>
</gene>
<reference evidence="3 4" key="1">
    <citation type="journal article" date="2018" name="Nat. Biotechnol.">
        <title>A standardized bacterial taxonomy based on genome phylogeny substantially revises the tree of life.</title>
        <authorList>
            <person name="Parks D.H."/>
            <person name="Chuvochina M."/>
            <person name="Waite D.W."/>
            <person name="Rinke C."/>
            <person name="Skarshewski A."/>
            <person name="Chaumeil P.A."/>
            <person name="Hugenholtz P."/>
        </authorList>
    </citation>
    <scope>NUCLEOTIDE SEQUENCE [LARGE SCALE GENOMIC DNA]</scope>
    <source>
        <strain evidence="3">UBA9152</strain>
    </source>
</reference>
<dbReference type="Pfam" id="PF05901">
    <property type="entry name" value="Excalibur"/>
    <property type="match status" value="1"/>
</dbReference>
<sequence length="358" mass="35801">MGLVLFVGAAAAAGSRLDRPSTQQAAASAPATTASQTPAAPRPTPTALSDEAVEAAGLATAGGASVVVSTASSGSALDVLATLPVQAATSLSGYSRDAFGPAWADVDKNGCDTRNDILARDLTGITRPGSCTVTAGTLTSAYSGAVVTFTRGEKTSPLVQIDHVVSLADAWTTGAQTLTADQRRSLANDPLNLQAVEGTLNEAKSNLDAAGWLPPLAGYRCTFVARQIAVKNAYGLWVTPAEKAAMTSVLASCPAQPTPASSFQAAAVVAQPAPARPAPAPAPAKPAPAQPAPAPAPAKPAPAQPAPAPAQPAPAPAQPDVTYKNCSEVRAAGKAPLYRGQPGYAAKLDRDGDGIACE</sequence>
<dbReference type="PANTHER" id="PTHR24094">
    <property type="entry name" value="SECRETED PROTEIN"/>
    <property type="match status" value="1"/>
</dbReference>
<evidence type="ECO:0000256" key="1">
    <source>
        <dbReference type="SAM" id="MobiDB-lite"/>
    </source>
</evidence>
<accession>A0A3C1KE76</accession>
<feature type="compositionally biased region" description="Basic and acidic residues" evidence="1">
    <location>
        <begin position="347"/>
        <end position="358"/>
    </location>
</feature>
<dbReference type="InterPro" id="IPR011089">
    <property type="entry name" value="GmrSD_C"/>
</dbReference>
<evidence type="ECO:0000313" key="3">
    <source>
        <dbReference type="EMBL" id="HAN24989.1"/>
    </source>
</evidence>
<evidence type="ECO:0000259" key="2">
    <source>
        <dbReference type="SMART" id="SM00894"/>
    </source>
</evidence>
<name>A0A3C1KE76_9MICO</name>
<feature type="region of interest" description="Disordered" evidence="1">
    <location>
        <begin position="17"/>
        <end position="47"/>
    </location>
</feature>
<dbReference type="SMART" id="SM00894">
    <property type="entry name" value="Excalibur"/>
    <property type="match status" value="1"/>
</dbReference>
<dbReference type="PANTHER" id="PTHR24094:SF15">
    <property type="entry name" value="AMP-DEPENDENT SYNTHETASE_LIGASE DOMAIN-CONTAINING PROTEIN-RELATED"/>
    <property type="match status" value="1"/>
</dbReference>
<dbReference type="EMBL" id="DMNG01000178">
    <property type="protein sequence ID" value="HAN24989.1"/>
    <property type="molecule type" value="Genomic_DNA"/>
</dbReference>
<dbReference type="Proteomes" id="UP000257479">
    <property type="component" value="Unassembled WGS sequence"/>
</dbReference>
<protein>
    <submittedName>
        <fullName evidence="3">Deoxyribonuclease</fullName>
    </submittedName>
</protein>
<dbReference type="Pfam" id="PF07510">
    <property type="entry name" value="GmrSD_C"/>
    <property type="match status" value="1"/>
</dbReference>
<dbReference type="AlphaFoldDB" id="A0A3C1KE76"/>
<feature type="region of interest" description="Disordered" evidence="1">
    <location>
        <begin position="337"/>
        <end position="358"/>
    </location>
</feature>
<comment type="caution">
    <text evidence="3">The sequence shown here is derived from an EMBL/GenBank/DDBJ whole genome shotgun (WGS) entry which is preliminary data.</text>
</comment>
<proteinExistence type="predicted"/>
<feature type="compositionally biased region" description="Low complexity" evidence="1">
    <location>
        <begin position="17"/>
        <end position="39"/>
    </location>
</feature>